<dbReference type="RefSeq" id="WP_201102128.1">
    <property type="nucleotide sequence ID" value="NZ_CP067977.1"/>
</dbReference>
<dbReference type="SUPFAM" id="SSF160059">
    <property type="entry name" value="PriA/YqbF domain"/>
    <property type="match status" value="1"/>
</dbReference>
<keyword evidence="3" id="KW-1185">Reference proteome</keyword>
<feature type="compositionally biased region" description="Pro residues" evidence="1">
    <location>
        <begin position="90"/>
        <end position="106"/>
    </location>
</feature>
<dbReference type="EMBL" id="CP067977">
    <property type="protein sequence ID" value="QQQ17752.1"/>
    <property type="molecule type" value="Genomic_DNA"/>
</dbReference>
<feature type="compositionally biased region" description="Low complexity" evidence="1">
    <location>
        <begin position="113"/>
        <end position="122"/>
    </location>
</feature>
<evidence type="ECO:0000313" key="2">
    <source>
        <dbReference type="EMBL" id="QQQ17752.1"/>
    </source>
</evidence>
<reference evidence="2 3" key="1">
    <citation type="submission" date="2021-01" db="EMBL/GenBank/DDBJ databases">
        <title>Brevundimonas vitis sp. nov., an bacterium isolated from grape (Vitis vinifera).</title>
        <authorList>
            <person name="Jiang L."/>
            <person name="Lee J."/>
        </authorList>
    </citation>
    <scope>NUCLEOTIDE SEQUENCE [LARGE SCALE GENOMIC DNA]</scope>
    <source>
        <strain evidence="2 3">GRTSA-9</strain>
    </source>
</reference>
<evidence type="ECO:0000313" key="3">
    <source>
        <dbReference type="Proteomes" id="UP000595448"/>
    </source>
</evidence>
<dbReference type="Proteomes" id="UP000595448">
    <property type="component" value="Chromosome"/>
</dbReference>
<sequence>MGRLIVAPRDQMDVHLKSRRAPYTRGGVRFGSNRDEVVVPGDQITDAQLDKLAADPAISIALVNRETGERQEFAKLTAEPEAPAGEPAPVTEPAPAPAAAPAPAPAPRKGKTAKPATTGGNA</sequence>
<protein>
    <recommendedName>
        <fullName evidence="4">Mu-like prophage FluMu N-terminal domain-containing protein</fullName>
    </recommendedName>
</protein>
<accession>A0ABX7BJN5</accession>
<organism evidence="2 3">
    <name type="scientific">Brevundimonas vitisensis</name>
    <dbReference type="NCBI Taxonomy" id="2800818"/>
    <lineage>
        <taxon>Bacteria</taxon>
        <taxon>Pseudomonadati</taxon>
        <taxon>Pseudomonadota</taxon>
        <taxon>Alphaproteobacteria</taxon>
        <taxon>Caulobacterales</taxon>
        <taxon>Caulobacteraceae</taxon>
        <taxon>Brevundimonas</taxon>
    </lineage>
</organism>
<gene>
    <name evidence="2" type="ORF">JIP62_10450</name>
</gene>
<evidence type="ECO:0008006" key="4">
    <source>
        <dbReference type="Google" id="ProtNLM"/>
    </source>
</evidence>
<evidence type="ECO:0000256" key="1">
    <source>
        <dbReference type="SAM" id="MobiDB-lite"/>
    </source>
</evidence>
<name>A0ABX7BJN5_9CAUL</name>
<feature type="compositionally biased region" description="Low complexity" evidence="1">
    <location>
        <begin position="79"/>
        <end position="89"/>
    </location>
</feature>
<feature type="region of interest" description="Disordered" evidence="1">
    <location>
        <begin position="73"/>
        <end position="122"/>
    </location>
</feature>
<proteinExistence type="predicted"/>